<dbReference type="PANTHER" id="PTHR23520:SF5">
    <property type="entry name" value="TRANSPORTER, PUTATIVE (AFU_ORTHOLOGUE AFUA_3G04000)-RELATED"/>
    <property type="match status" value="1"/>
</dbReference>
<reference evidence="2 3" key="1">
    <citation type="journal article" date="2000" name="Nature">
        <title>The genome sequence of the thermoacidophilic scavenger Thermoplasma acidophilum.</title>
        <authorList>
            <person name="Ruepp A."/>
            <person name="Graml W."/>
            <person name="Santos-Martinez M.L."/>
            <person name="Koretke K.K."/>
            <person name="Volker C."/>
            <person name="Mewes H.W."/>
            <person name="Frishman D."/>
            <person name="Stocker S."/>
            <person name="Lupas A.N."/>
            <person name="Baumeister W."/>
        </authorList>
    </citation>
    <scope>NUCLEOTIDE SEQUENCE [LARGE SCALE GENOMIC DNA]</scope>
    <source>
        <strain evidence="3">ATCC 25905 / DSM 1728 / JCM 9062 / NBRC 15155 / AMRC-C165</strain>
    </source>
</reference>
<dbReference type="InParanoid" id="Q9HJA1"/>
<organism evidence="2 3">
    <name type="scientific">Thermoplasma acidophilum (strain ATCC 25905 / DSM 1728 / JCM 9062 / NBRC 15155 / AMRC-C165)</name>
    <dbReference type="NCBI Taxonomy" id="273075"/>
    <lineage>
        <taxon>Archaea</taxon>
        <taxon>Methanobacteriati</taxon>
        <taxon>Thermoplasmatota</taxon>
        <taxon>Thermoplasmata</taxon>
        <taxon>Thermoplasmatales</taxon>
        <taxon>Thermoplasmataceae</taxon>
        <taxon>Thermoplasma</taxon>
    </lineage>
</organism>
<dbReference type="SUPFAM" id="SSF103473">
    <property type="entry name" value="MFS general substrate transporter"/>
    <property type="match status" value="1"/>
</dbReference>
<feature type="transmembrane region" description="Helical" evidence="1">
    <location>
        <begin position="242"/>
        <end position="261"/>
    </location>
</feature>
<feature type="transmembrane region" description="Helical" evidence="1">
    <location>
        <begin position="359"/>
        <end position="379"/>
    </location>
</feature>
<dbReference type="Proteomes" id="UP000001024">
    <property type="component" value="Chromosome"/>
</dbReference>
<feature type="transmembrane region" description="Helical" evidence="1">
    <location>
        <begin position="133"/>
        <end position="154"/>
    </location>
</feature>
<dbReference type="Gene3D" id="1.20.1250.20">
    <property type="entry name" value="MFS general substrate transporter like domains"/>
    <property type="match status" value="2"/>
</dbReference>
<evidence type="ECO:0000313" key="2">
    <source>
        <dbReference type="EMBL" id="CAC12197.1"/>
    </source>
</evidence>
<dbReference type="InterPro" id="IPR011701">
    <property type="entry name" value="MFS"/>
</dbReference>
<feature type="transmembrane region" description="Helical" evidence="1">
    <location>
        <begin position="282"/>
        <end position="303"/>
    </location>
</feature>
<dbReference type="AlphaFoldDB" id="Q9HJA1"/>
<dbReference type="GO" id="GO:0022857">
    <property type="term" value="F:transmembrane transporter activity"/>
    <property type="evidence" value="ECO:0007669"/>
    <property type="project" value="InterPro"/>
</dbReference>
<gene>
    <name evidence="2" type="ordered locus">Ta1069</name>
</gene>
<dbReference type="EnsemblBacteria" id="CAC12197">
    <property type="protein sequence ID" value="CAC12197"/>
    <property type="gene ID" value="CAC12197"/>
</dbReference>
<accession>Q9HJA1</accession>
<dbReference type="PaxDb" id="273075-Ta1069"/>
<feature type="transmembrane region" description="Helical" evidence="1">
    <location>
        <begin position="166"/>
        <end position="185"/>
    </location>
</feature>
<dbReference type="KEGG" id="tac:Ta1069"/>
<proteinExistence type="predicted"/>
<dbReference type="EMBL" id="AL445066">
    <property type="protein sequence ID" value="CAC12197.1"/>
    <property type="molecule type" value="Genomic_DNA"/>
</dbReference>
<dbReference type="InterPro" id="IPR036259">
    <property type="entry name" value="MFS_trans_sf"/>
</dbReference>
<keyword evidence="1" id="KW-0812">Transmembrane</keyword>
<dbReference type="FunCoup" id="Q9HJA1">
    <property type="interactions" value="5"/>
</dbReference>
<keyword evidence="3" id="KW-1185">Reference proteome</keyword>
<dbReference type="Pfam" id="PF07690">
    <property type="entry name" value="MFS_1"/>
    <property type="match status" value="1"/>
</dbReference>
<dbReference type="PANTHER" id="PTHR23520">
    <property type="entry name" value="TRANSPORTER, PUTATIVE (AFU_ORTHOLOGUE AFUA_3G04000)-RELATED"/>
    <property type="match status" value="1"/>
</dbReference>
<feature type="transmembrane region" description="Helical" evidence="1">
    <location>
        <begin position="32"/>
        <end position="56"/>
    </location>
</feature>
<dbReference type="HOGENOM" id="CLU_025894_3_0_2"/>
<feature type="transmembrane region" description="Helical" evidence="1">
    <location>
        <begin position="7"/>
        <end position="26"/>
    </location>
</feature>
<evidence type="ECO:0000313" key="3">
    <source>
        <dbReference type="Proteomes" id="UP000001024"/>
    </source>
</evidence>
<protein>
    <submittedName>
        <fullName evidence="2">Multidrug resistance protein related protein</fullName>
    </submittedName>
</protein>
<keyword evidence="1" id="KW-0472">Membrane</keyword>
<evidence type="ECO:0000256" key="1">
    <source>
        <dbReference type="SAM" id="Phobius"/>
    </source>
</evidence>
<dbReference type="eggNOG" id="arCOG00132">
    <property type="taxonomic scope" value="Archaea"/>
</dbReference>
<sequence length="382" mass="41433">MILASRAFRSAGLIFMALSLPLYLLLNRISIVNVGIIYVGTALANVSVTIAIGMLGDRIGYKYSLVFGEIPALLASGILAFTRSVPLIVIATVISGSAGAPGGMRGSFSVGITPYLARIWQEPSIRIERMAQITFVASIASIGGSLLLYLHGFITRIYGDLGAFEILYHVAFILILLSFVSLTMIRRDRRQKKTTKFLRKETMKFSARVIITNVINGSAIGFSMALISAWFEIRYGVSASKIGLVFTISYITTAIGSLLASRIHISRERAVYFGSLTRILQGILLIAMAASPIFIMGSTIYIVRTVVAGFGTPIRNVVNIQGIKDEDLGTASSIQGAPSRIMQSTSGIAGYLMDYYPPLPVEIGGLIQIVGGFVYFKLLRRY</sequence>
<name>Q9HJA1_THEAC</name>
<feature type="transmembrane region" description="Helical" evidence="1">
    <location>
        <begin position="87"/>
        <end position="112"/>
    </location>
</feature>
<feature type="transmembrane region" description="Helical" evidence="1">
    <location>
        <begin position="205"/>
        <end position="230"/>
    </location>
</feature>
<keyword evidence="1" id="KW-1133">Transmembrane helix</keyword>
<dbReference type="STRING" id="273075.gene:9572290"/>
<feature type="transmembrane region" description="Helical" evidence="1">
    <location>
        <begin position="63"/>
        <end position="81"/>
    </location>
</feature>